<dbReference type="GO" id="GO:0003676">
    <property type="term" value="F:nucleic acid binding"/>
    <property type="evidence" value="ECO:0007669"/>
    <property type="project" value="InterPro"/>
</dbReference>
<dbReference type="Proteomes" id="UP000814243">
    <property type="component" value="Unassembled WGS sequence"/>
</dbReference>
<dbReference type="AlphaFoldDB" id="A0A922SFZ5"/>
<protein>
    <submittedName>
        <fullName evidence="1">Uncharacterized protein</fullName>
    </submittedName>
</protein>
<reference evidence="1" key="1">
    <citation type="journal article" date="2021" name="G3 (Bethesda)">
        <title>Genome and transcriptome analysis of the beet armyworm Spodoptera exigua reveals targets for pest control. .</title>
        <authorList>
            <person name="Simon S."/>
            <person name="Breeschoten T."/>
            <person name="Jansen H.J."/>
            <person name="Dirks R.P."/>
            <person name="Schranz M.E."/>
            <person name="Ros V.I.D."/>
        </authorList>
    </citation>
    <scope>NUCLEOTIDE SEQUENCE</scope>
    <source>
        <strain evidence="1">TB_SE_WUR_2020</strain>
    </source>
</reference>
<dbReference type="PANTHER" id="PTHR33939:SF1">
    <property type="entry name" value="DUF4371 DOMAIN-CONTAINING PROTEIN"/>
    <property type="match status" value="1"/>
</dbReference>
<dbReference type="Gene3D" id="3.30.420.10">
    <property type="entry name" value="Ribonuclease H-like superfamily/Ribonuclease H"/>
    <property type="match status" value="1"/>
</dbReference>
<accession>A0A922SFZ5</accession>
<dbReference type="EMBL" id="JACEFF010000509">
    <property type="protein sequence ID" value="KAH9636305.1"/>
    <property type="molecule type" value="Genomic_DNA"/>
</dbReference>
<organism evidence="1 2">
    <name type="scientific">Spodoptera exigua</name>
    <name type="common">Beet armyworm</name>
    <name type="synonym">Noctua fulgens</name>
    <dbReference type="NCBI Taxonomy" id="7107"/>
    <lineage>
        <taxon>Eukaryota</taxon>
        <taxon>Metazoa</taxon>
        <taxon>Ecdysozoa</taxon>
        <taxon>Arthropoda</taxon>
        <taxon>Hexapoda</taxon>
        <taxon>Insecta</taxon>
        <taxon>Pterygota</taxon>
        <taxon>Neoptera</taxon>
        <taxon>Endopterygota</taxon>
        <taxon>Lepidoptera</taxon>
        <taxon>Glossata</taxon>
        <taxon>Ditrysia</taxon>
        <taxon>Noctuoidea</taxon>
        <taxon>Noctuidae</taxon>
        <taxon>Amphipyrinae</taxon>
        <taxon>Spodoptera</taxon>
    </lineage>
</organism>
<dbReference type="PANTHER" id="PTHR33939">
    <property type="entry name" value="PROTEIN CBG22215"/>
    <property type="match status" value="1"/>
</dbReference>
<dbReference type="InterPro" id="IPR036397">
    <property type="entry name" value="RNaseH_sf"/>
</dbReference>
<sequence length="185" mass="21307">MKRIFTTHSMPKIEPGLCTSESAGSRWIIAHAGSEYGFINNALLIFKSQSKSSDNHDDMNSTNFLKWMNEELVTNLPERSLVVMDIAPDHCTQINKAPIMSNLKVDICKSGCKKKEYIEDPWTKAILFIIKENKGKLTYVVLTNELLKSHNHEVLRLHRPYHCDLNQIKKIWSPVKRRVAEKNDN</sequence>
<evidence type="ECO:0000313" key="2">
    <source>
        <dbReference type="Proteomes" id="UP000814243"/>
    </source>
</evidence>
<name>A0A922SFZ5_SPOEX</name>
<comment type="caution">
    <text evidence="1">The sequence shown here is derived from an EMBL/GenBank/DDBJ whole genome shotgun (WGS) entry which is preliminary data.</text>
</comment>
<evidence type="ECO:0000313" key="1">
    <source>
        <dbReference type="EMBL" id="KAH9636305.1"/>
    </source>
</evidence>
<proteinExistence type="predicted"/>
<gene>
    <name evidence="1" type="ORF">HF086_003272</name>
</gene>